<dbReference type="Proteomes" id="UP000264840">
    <property type="component" value="Unplaced"/>
</dbReference>
<dbReference type="AlphaFoldDB" id="A0A3Q2VBU4"/>
<organism evidence="3 4">
    <name type="scientific">Haplochromis burtoni</name>
    <name type="common">Burton's mouthbrooder</name>
    <name type="synonym">Chromis burtoni</name>
    <dbReference type="NCBI Taxonomy" id="8153"/>
    <lineage>
        <taxon>Eukaryota</taxon>
        <taxon>Metazoa</taxon>
        <taxon>Chordata</taxon>
        <taxon>Craniata</taxon>
        <taxon>Vertebrata</taxon>
        <taxon>Euteleostomi</taxon>
        <taxon>Actinopterygii</taxon>
        <taxon>Neopterygii</taxon>
        <taxon>Teleostei</taxon>
        <taxon>Neoteleostei</taxon>
        <taxon>Acanthomorphata</taxon>
        <taxon>Ovalentaria</taxon>
        <taxon>Cichlomorphae</taxon>
        <taxon>Cichliformes</taxon>
        <taxon>Cichlidae</taxon>
        <taxon>African cichlids</taxon>
        <taxon>Pseudocrenilabrinae</taxon>
        <taxon>Haplochromini</taxon>
        <taxon>Haplochromis</taxon>
    </lineage>
</organism>
<reference evidence="3" key="1">
    <citation type="submission" date="2025-08" db="UniProtKB">
        <authorList>
            <consortium name="Ensembl"/>
        </authorList>
    </citation>
    <scope>IDENTIFICATION</scope>
</reference>
<dbReference type="PROSITE" id="PS50835">
    <property type="entry name" value="IG_LIKE"/>
    <property type="match status" value="1"/>
</dbReference>
<dbReference type="InterPro" id="IPR003598">
    <property type="entry name" value="Ig_sub2"/>
</dbReference>
<sequence>LRGIRGISLKSPSALLVAATYLRSGNGKERSNISPHVSVMEGETVNITCCWTGKFERFRVNWLKNQTEIRSDQPNVFLKKEEKNCSSLNISNVRTEDSGTYICRVTVEIPSLTEAEGNGTVITVKTMGRSGTFDIQDKRNREEVKKVKNDDNTDQHIARGYALSIFGNPNKTCIKEAQMPVSQSHCPCHLYLQ</sequence>
<accession>A0A3Q2VBU4</accession>
<dbReference type="GO" id="GO:0050853">
    <property type="term" value="P:B cell receptor signaling pathway"/>
    <property type="evidence" value="ECO:0007669"/>
    <property type="project" value="TreeGrafter"/>
</dbReference>
<dbReference type="GO" id="GO:0055013">
    <property type="term" value="P:cardiac muscle cell development"/>
    <property type="evidence" value="ECO:0007669"/>
    <property type="project" value="UniProtKB-ARBA"/>
</dbReference>
<dbReference type="InterPro" id="IPR036179">
    <property type="entry name" value="Ig-like_dom_sf"/>
</dbReference>
<feature type="domain" description="Ig-like" evidence="2">
    <location>
        <begin position="12"/>
        <end position="113"/>
    </location>
</feature>
<keyword evidence="1" id="KW-0393">Immunoglobulin domain</keyword>
<dbReference type="Pfam" id="PF07679">
    <property type="entry name" value="I-set"/>
    <property type="match status" value="1"/>
</dbReference>
<dbReference type="GO" id="GO:0009897">
    <property type="term" value="C:external side of plasma membrane"/>
    <property type="evidence" value="ECO:0007669"/>
    <property type="project" value="TreeGrafter"/>
</dbReference>
<dbReference type="PANTHER" id="PTHR14334">
    <property type="entry name" value="B-CELL ANTIGEN RECEPTOR COMPLEX-ASSOCIATED PROTEIN"/>
    <property type="match status" value="1"/>
</dbReference>
<dbReference type="Ensembl" id="ENSHBUT00000001147.1">
    <property type="protein sequence ID" value="ENSHBUP00000008912.1"/>
    <property type="gene ID" value="ENSHBUG00000010405.1"/>
</dbReference>
<dbReference type="SUPFAM" id="SSF48726">
    <property type="entry name" value="Immunoglobulin"/>
    <property type="match status" value="1"/>
</dbReference>
<dbReference type="FunFam" id="2.60.40.10:FF:000107">
    <property type="entry name" value="Myosin, light chain kinase a"/>
    <property type="match status" value="1"/>
</dbReference>
<keyword evidence="4" id="KW-1185">Reference proteome</keyword>
<dbReference type="InterPro" id="IPR013783">
    <property type="entry name" value="Ig-like_fold"/>
</dbReference>
<evidence type="ECO:0000256" key="1">
    <source>
        <dbReference type="ARBA" id="ARBA00023319"/>
    </source>
</evidence>
<dbReference type="GeneTree" id="ENSGT00940000177059"/>
<name>A0A3Q2VBU4_HAPBU</name>
<dbReference type="Gene3D" id="2.60.40.10">
    <property type="entry name" value="Immunoglobulins"/>
    <property type="match status" value="1"/>
</dbReference>
<dbReference type="GO" id="GO:0003007">
    <property type="term" value="P:heart morphogenesis"/>
    <property type="evidence" value="ECO:0007669"/>
    <property type="project" value="UniProtKB-ARBA"/>
</dbReference>
<dbReference type="SMART" id="SM00408">
    <property type="entry name" value="IGc2"/>
    <property type="match status" value="1"/>
</dbReference>
<reference evidence="3" key="2">
    <citation type="submission" date="2025-09" db="UniProtKB">
        <authorList>
            <consortium name="Ensembl"/>
        </authorList>
    </citation>
    <scope>IDENTIFICATION</scope>
</reference>
<evidence type="ECO:0000259" key="2">
    <source>
        <dbReference type="PROSITE" id="PS50835"/>
    </source>
</evidence>
<proteinExistence type="predicted"/>
<dbReference type="CDD" id="cd00099">
    <property type="entry name" value="IgV"/>
    <property type="match status" value="1"/>
</dbReference>
<dbReference type="OMA" id="MVNISCC"/>
<dbReference type="InterPro" id="IPR013098">
    <property type="entry name" value="Ig_I-set"/>
</dbReference>
<dbReference type="InterPro" id="IPR003599">
    <property type="entry name" value="Ig_sub"/>
</dbReference>
<evidence type="ECO:0000313" key="3">
    <source>
        <dbReference type="Ensembl" id="ENSHBUP00000008912.1"/>
    </source>
</evidence>
<dbReference type="GO" id="GO:0030183">
    <property type="term" value="P:B cell differentiation"/>
    <property type="evidence" value="ECO:0007669"/>
    <property type="project" value="TreeGrafter"/>
</dbReference>
<dbReference type="SMART" id="SM00409">
    <property type="entry name" value="IG"/>
    <property type="match status" value="1"/>
</dbReference>
<dbReference type="GO" id="GO:0019815">
    <property type="term" value="C:B cell receptor complex"/>
    <property type="evidence" value="ECO:0007669"/>
    <property type="project" value="TreeGrafter"/>
</dbReference>
<dbReference type="InterPro" id="IPR007110">
    <property type="entry name" value="Ig-like_dom"/>
</dbReference>
<evidence type="ECO:0000313" key="4">
    <source>
        <dbReference type="Proteomes" id="UP000264840"/>
    </source>
</evidence>
<dbReference type="STRING" id="8153.ENSHBUP00000008912"/>
<protein>
    <recommendedName>
        <fullName evidence="2">Ig-like domain-containing protein</fullName>
    </recommendedName>
</protein>